<dbReference type="RefSeq" id="XP_009063591.1">
    <property type="nucleotide sequence ID" value="XM_009065343.1"/>
</dbReference>
<evidence type="ECO:0000313" key="1">
    <source>
        <dbReference type="EMBL" id="ESO85720.1"/>
    </source>
</evidence>
<dbReference type="HOGENOM" id="CLU_2874306_0_0_1"/>
<dbReference type="Proteomes" id="UP000030746">
    <property type="component" value="Unassembled WGS sequence"/>
</dbReference>
<evidence type="ECO:0000313" key="2">
    <source>
        <dbReference type="Proteomes" id="UP000030746"/>
    </source>
</evidence>
<dbReference type="EMBL" id="KB203272">
    <property type="protein sequence ID" value="ESO85720.1"/>
    <property type="molecule type" value="Genomic_DNA"/>
</dbReference>
<name>V3ZT20_LOTGI</name>
<feature type="non-terminal residue" evidence="1">
    <location>
        <position position="64"/>
    </location>
</feature>
<accession>V3ZT20</accession>
<sequence length="64" mass="7583">YTVSNRLTLYAYFSNTPCQTNLPYMLTSVIHRVKQTYLIFLLQNYTVSNRLTLYVYFSNTPCQT</sequence>
<dbReference type="KEGG" id="lgi:LOTGIDRAFT_83596"/>
<gene>
    <name evidence="1" type="ORF">LOTGIDRAFT_83596</name>
</gene>
<organism evidence="1 2">
    <name type="scientific">Lottia gigantea</name>
    <name type="common">Giant owl limpet</name>
    <dbReference type="NCBI Taxonomy" id="225164"/>
    <lineage>
        <taxon>Eukaryota</taxon>
        <taxon>Metazoa</taxon>
        <taxon>Spiralia</taxon>
        <taxon>Lophotrochozoa</taxon>
        <taxon>Mollusca</taxon>
        <taxon>Gastropoda</taxon>
        <taxon>Patellogastropoda</taxon>
        <taxon>Lottioidea</taxon>
        <taxon>Lottiidae</taxon>
        <taxon>Lottia</taxon>
    </lineage>
</organism>
<dbReference type="CTD" id="20252578"/>
<reference evidence="1 2" key="1">
    <citation type="journal article" date="2013" name="Nature">
        <title>Insights into bilaterian evolution from three spiralian genomes.</title>
        <authorList>
            <person name="Simakov O."/>
            <person name="Marletaz F."/>
            <person name="Cho S.J."/>
            <person name="Edsinger-Gonzales E."/>
            <person name="Havlak P."/>
            <person name="Hellsten U."/>
            <person name="Kuo D.H."/>
            <person name="Larsson T."/>
            <person name="Lv J."/>
            <person name="Arendt D."/>
            <person name="Savage R."/>
            <person name="Osoegawa K."/>
            <person name="de Jong P."/>
            <person name="Grimwood J."/>
            <person name="Chapman J.A."/>
            <person name="Shapiro H."/>
            <person name="Aerts A."/>
            <person name="Otillar R.P."/>
            <person name="Terry A.Y."/>
            <person name="Boore J.L."/>
            <person name="Grigoriev I.V."/>
            <person name="Lindberg D.R."/>
            <person name="Seaver E.C."/>
            <person name="Weisblat D.A."/>
            <person name="Putnam N.H."/>
            <person name="Rokhsar D.S."/>
        </authorList>
    </citation>
    <scope>NUCLEOTIDE SEQUENCE [LARGE SCALE GENOMIC DNA]</scope>
</reference>
<dbReference type="AlphaFoldDB" id="V3ZT20"/>
<proteinExistence type="predicted"/>
<protein>
    <submittedName>
        <fullName evidence="1">Uncharacterized protein</fullName>
    </submittedName>
</protein>
<keyword evidence="2" id="KW-1185">Reference proteome</keyword>
<feature type="non-terminal residue" evidence="1">
    <location>
        <position position="1"/>
    </location>
</feature>
<dbReference type="GeneID" id="20252578"/>